<proteinExistence type="predicted"/>
<gene>
    <name evidence="1" type="ORF">CUC15_10170</name>
</gene>
<dbReference type="Proteomes" id="UP000253908">
    <property type="component" value="Chromosome"/>
</dbReference>
<accession>A0A345PGZ0</accession>
<name>A0A345PGZ0_9BACI</name>
<dbReference type="RefSeq" id="WP_114916558.1">
    <property type="nucleotide sequence ID" value="NZ_CP024848.1"/>
</dbReference>
<keyword evidence="2" id="KW-1185">Reference proteome</keyword>
<dbReference type="KEGG" id="ocn:CUC15_10170"/>
<sequence length="123" mass="14449">MNWCVYSKRINAILCSFVLKWQVSKEIQKGKEKWKKWFLILFAFMLFIANGCENSSLKITEEEVEARVIEDHTGEIGEVKIISVSHKRGKYIVEWENRENCENRVDQIDDQNGDFIKGETTIC</sequence>
<reference evidence="2" key="1">
    <citation type="submission" date="2017-11" db="EMBL/GenBank/DDBJ databases">
        <authorList>
            <person name="Zhu W."/>
        </authorList>
    </citation>
    <scope>NUCLEOTIDE SEQUENCE [LARGE SCALE GENOMIC DNA]</scope>
    <source>
        <strain evidence="2">160</strain>
    </source>
</reference>
<dbReference type="AlphaFoldDB" id="A0A345PGZ0"/>
<evidence type="ECO:0000313" key="1">
    <source>
        <dbReference type="EMBL" id="AXI09270.1"/>
    </source>
</evidence>
<protein>
    <submittedName>
        <fullName evidence="1">Uncharacterized protein</fullName>
    </submittedName>
</protein>
<organism evidence="1 2">
    <name type="scientific">Oceanobacillus zhaokaii</name>
    <dbReference type="NCBI Taxonomy" id="2052660"/>
    <lineage>
        <taxon>Bacteria</taxon>
        <taxon>Bacillati</taxon>
        <taxon>Bacillota</taxon>
        <taxon>Bacilli</taxon>
        <taxon>Bacillales</taxon>
        <taxon>Bacillaceae</taxon>
        <taxon>Oceanobacillus</taxon>
    </lineage>
</organism>
<dbReference type="OrthoDB" id="2428465at2"/>
<dbReference type="EMBL" id="CP024848">
    <property type="protein sequence ID" value="AXI09270.1"/>
    <property type="molecule type" value="Genomic_DNA"/>
</dbReference>
<evidence type="ECO:0000313" key="2">
    <source>
        <dbReference type="Proteomes" id="UP000253908"/>
    </source>
</evidence>